<evidence type="ECO:0000313" key="3">
    <source>
        <dbReference type="Proteomes" id="UP001566132"/>
    </source>
</evidence>
<dbReference type="PANTHER" id="PTHR21838:SF2">
    <property type="entry name" value="COILED-COIL DOMAIN-CONTAINING PROTEIN 137"/>
    <property type="match status" value="1"/>
</dbReference>
<feature type="compositionally biased region" description="Basic residues" evidence="1">
    <location>
        <begin position="162"/>
        <end position="173"/>
    </location>
</feature>
<dbReference type="PANTHER" id="PTHR21838">
    <property type="entry name" value="COILED-COIL DOMAIN-CONTAINING PROTEIN 137"/>
    <property type="match status" value="1"/>
</dbReference>
<protein>
    <recommendedName>
        <fullName evidence="4">Coiled-coil domain-containing protein 137</fullName>
    </recommendedName>
</protein>
<gene>
    <name evidence="2" type="ORF">ABEB36_011248</name>
</gene>
<evidence type="ECO:0000313" key="2">
    <source>
        <dbReference type="EMBL" id="KAL1493128.1"/>
    </source>
</evidence>
<dbReference type="EMBL" id="JBDJPC010000008">
    <property type="protein sequence ID" value="KAL1493128.1"/>
    <property type="molecule type" value="Genomic_DNA"/>
</dbReference>
<reference evidence="2 3" key="1">
    <citation type="submission" date="2024-05" db="EMBL/GenBank/DDBJ databases">
        <title>Genetic variation in Jamaican populations of the coffee berry borer (Hypothenemus hampei).</title>
        <authorList>
            <person name="Errbii M."/>
            <person name="Myrie A."/>
        </authorList>
    </citation>
    <scope>NUCLEOTIDE SEQUENCE [LARGE SCALE GENOMIC DNA]</scope>
    <source>
        <strain evidence="2">JA-Hopewell-2020-01-JO</strain>
        <tissue evidence="2">Whole body</tissue>
    </source>
</reference>
<proteinExistence type="predicted"/>
<name>A0ABD1EES0_HYPHA</name>
<organism evidence="2 3">
    <name type="scientific">Hypothenemus hampei</name>
    <name type="common">Coffee berry borer</name>
    <dbReference type="NCBI Taxonomy" id="57062"/>
    <lineage>
        <taxon>Eukaryota</taxon>
        <taxon>Metazoa</taxon>
        <taxon>Ecdysozoa</taxon>
        <taxon>Arthropoda</taxon>
        <taxon>Hexapoda</taxon>
        <taxon>Insecta</taxon>
        <taxon>Pterygota</taxon>
        <taxon>Neoptera</taxon>
        <taxon>Endopterygota</taxon>
        <taxon>Coleoptera</taxon>
        <taxon>Polyphaga</taxon>
        <taxon>Cucujiformia</taxon>
        <taxon>Curculionidae</taxon>
        <taxon>Scolytinae</taxon>
        <taxon>Hypothenemus</taxon>
    </lineage>
</organism>
<feature type="compositionally biased region" description="Basic residues" evidence="1">
    <location>
        <begin position="1"/>
        <end position="12"/>
    </location>
</feature>
<dbReference type="InterPro" id="IPR026680">
    <property type="entry name" value="CCDC137"/>
</dbReference>
<evidence type="ECO:0008006" key="4">
    <source>
        <dbReference type="Google" id="ProtNLM"/>
    </source>
</evidence>
<feature type="region of interest" description="Disordered" evidence="1">
    <location>
        <begin position="1"/>
        <end position="20"/>
    </location>
</feature>
<keyword evidence="3" id="KW-1185">Reference proteome</keyword>
<feature type="compositionally biased region" description="Polar residues" evidence="1">
    <location>
        <begin position="176"/>
        <end position="189"/>
    </location>
</feature>
<feature type="region of interest" description="Disordered" evidence="1">
    <location>
        <begin position="162"/>
        <end position="189"/>
    </location>
</feature>
<sequence>MGRKIPGKKHRGVKDPDKQRAEKLATIKNKINMAPSDPDNQQISNRLSRLIELKNQTKEGLFDKRRKKKKLETKNKTNDAILNKLDKFKAKPIKPIPKFVQKPNESDKQFKHRMEIMSTQYIKEVAFENKYNVDIKRNKSGEVEGVVKRKKDELELLVKQLKKQKKTNKKNKKNQTSESVEQPRLTKSQKWSLKQLEKKNKKLNNSDDVHDSRFRKETIAFGDVVHGPPSLTVPKKVMQKPEGAARPGRKDLLLKSIIASNKDQSATTTITKRNSTKIADNSSAINKKGKRKDLPNALRRQLDKQQQEIIEAYRNLKSKK</sequence>
<evidence type="ECO:0000256" key="1">
    <source>
        <dbReference type="SAM" id="MobiDB-lite"/>
    </source>
</evidence>
<dbReference type="AlphaFoldDB" id="A0ABD1EES0"/>
<accession>A0ABD1EES0</accession>
<dbReference type="Proteomes" id="UP001566132">
    <property type="component" value="Unassembled WGS sequence"/>
</dbReference>
<feature type="region of interest" description="Disordered" evidence="1">
    <location>
        <begin position="265"/>
        <end position="301"/>
    </location>
</feature>
<feature type="compositionally biased region" description="Polar residues" evidence="1">
    <location>
        <begin position="265"/>
        <end position="285"/>
    </location>
</feature>
<comment type="caution">
    <text evidence="2">The sequence shown here is derived from an EMBL/GenBank/DDBJ whole genome shotgun (WGS) entry which is preliminary data.</text>
</comment>